<sequence length="299" mass="33586">MEKTLGSLRELNSKLMKRLDDCEKRPQHFTGTSLPMSLEERINTIIEQKLERVVDQKIEQRFQQLEPFLEQGLSQITNAMTEKFGNIGTTIFKVGEAVDTLTNTISSLGSSADESDRRLATLKKTARTTKKEAKAESGIRYNHSYPSQWRAIKKELASNSNSGSNSAHDAVQQHGLTLWNDPQLPTRVGNSVSRDTSPDLTFSFGIWQHCKTPLKTAKRRSQIGPRAGSTTSQTYKTPESARSKSLTRWPNTQTVKLSVDHPEVDPRLASHVEGQKRPSKVLEKAEKKPQTSASYCRFD</sequence>
<proteinExistence type="predicted"/>
<evidence type="ECO:0000313" key="1">
    <source>
        <dbReference type="EMBL" id="KAH6929625.1"/>
    </source>
</evidence>
<organism evidence="1 2">
    <name type="scientific">Hyalomma asiaticum</name>
    <name type="common">Tick</name>
    <dbReference type="NCBI Taxonomy" id="266040"/>
    <lineage>
        <taxon>Eukaryota</taxon>
        <taxon>Metazoa</taxon>
        <taxon>Ecdysozoa</taxon>
        <taxon>Arthropoda</taxon>
        <taxon>Chelicerata</taxon>
        <taxon>Arachnida</taxon>
        <taxon>Acari</taxon>
        <taxon>Parasitiformes</taxon>
        <taxon>Ixodida</taxon>
        <taxon>Ixodoidea</taxon>
        <taxon>Ixodidae</taxon>
        <taxon>Hyalomminae</taxon>
        <taxon>Hyalomma</taxon>
    </lineage>
</organism>
<gene>
    <name evidence="1" type="ORF">HPB50_003330</name>
</gene>
<keyword evidence="2" id="KW-1185">Reference proteome</keyword>
<comment type="caution">
    <text evidence="1">The sequence shown here is derived from an EMBL/GenBank/DDBJ whole genome shotgun (WGS) entry which is preliminary data.</text>
</comment>
<reference evidence="1" key="1">
    <citation type="submission" date="2020-05" db="EMBL/GenBank/DDBJ databases">
        <title>Large-scale comparative analyses of tick genomes elucidate their genetic diversity and vector capacities.</title>
        <authorList>
            <person name="Jia N."/>
            <person name="Wang J."/>
            <person name="Shi W."/>
            <person name="Du L."/>
            <person name="Sun Y."/>
            <person name="Zhan W."/>
            <person name="Jiang J."/>
            <person name="Wang Q."/>
            <person name="Zhang B."/>
            <person name="Ji P."/>
            <person name="Sakyi L.B."/>
            <person name="Cui X."/>
            <person name="Yuan T."/>
            <person name="Jiang B."/>
            <person name="Yang W."/>
            <person name="Lam T.T.-Y."/>
            <person name="Chang Q."/>
            <person name="Ding S."/>
            <person name="Wang X."/>
            <person name="Zhu J."/>
            <person name="Ruan X."/>
            <person name="Zhao L."/>
            <person name="Wei J."/>
            <person name="Que T."/>
            <person name="Du C."/>
            <person name="Cheng J."/>
            <person name="Dai P."/>
            <person name="Han X."/>
            <person name="Huang E."/>
            <person name="Gao Y."/>
            <person name="Liu J."/>
            <person name="Shao H."/>
            <person name="Ye R."/>
            <person name="Li L."/>
            <person name="Wei W."/>
            <person name="Wang X."/>
            <person name="Wang C."/>
            <person name="Yang T."/>
            <person name="Huo Q."/>
            <person name="Li W."/>
            <person name="Guo W."/>
            <person name="Chen H."/>
            <person name="Zhou L."/>
            <person name="Ni X."/>
            <person name="Tian J."/>
            <person name="Zhou Y."/>
            <person name="Sheng Y."/>
            <person name="Liu T."/>
            <person name="Pan Y."/>
            <person name="Xia L."/>
            <person name="Li J."/>
            <person name="Zhao F."/>
            <person name="Cao W."/>
        </authorList>
    </citation>
    <scope>NUCLEOTIDE SEQUENCE</scope>
    <source>
        <strain evidence="1">Hyas-2018</strain>
    </source>
</reference>
<protein>
    <submittedName>
        <fullName evidence="1">Uncharacterized protein</fullName>
    </submittedName>
</protein>
<dbReference type="Proteomes" id="UP000821845">
    <property type="component" value="Chromosome 5"/>
</dbReference>
<accession>A0ACB7S4S1</accession>
<dbReference type="EMBL" id="CM023485">
    <property type="protein sequence ID" value="KAH6929625.1"/>
    <property type="molecule type" value="Genomic_DNA"/>
</dbReference>
<evidence type="ECO:0000313" key="2">
    <source>
        <dbReference type="Proteomes" id="UP000821845"/>
    </source>
</evidence>
<name>A0ACB7S4S1_HYAAI</name>